<keyword evidence="2" id="KW-1185">Reference proteome</keyword>
<dbReference type="InterPro" id="IPR012902">
    <property type="entry name" value="N_methyl_site"/>
</dbReference>
<accession>R4KND9</accession>
<protein>
    <submittedName>
        <fullName evidence="1">Uncharacterized protein</fullName>
    </submittedName>
</protein>
<dbReference type="OrthoDB" id="1786582at2"/>
<dbReference type="RefSeq" id="WP_006521773.1">
    <property type="nucleotide sequence ID" value="NC_021184.1"/>
</dbReference>
<dbReference type="eggNOG" id="COG4940">
    <property type="taxonomic scope" value="Bacteria"/>
</dbReference>
<sequence>MMFKVSNNNGFTLVGLLVAVSLIVIVLSAANSLFAFTVRTYYLNLNRLEVQENLRIGINRVSREVRQAAEITSINSNEGGRLTFKDVNDNVISYRISKSSDYEKAHQLIRSINGYGHNPVARYVTRIDVEPFDARGDVRIIHLKLTGEKGATGTLDVGTTVMLRN</sequence>
<name>R4KND9_9FIRM</name>
<reference evidence="1 2" key="1">
    <citation type="submission" date="2012-01" db="EMBL/GenBank/DDBJ databases">
        <title>Complete sequence of Desulfotomaculum gibsoniae DSM 7213.</title>
        <authorList>
            <consortium name="US DOE Joint Genome Institute"/>
            <person name="Lucas S."/>
            <person name="Han J."/>
            <person name="Lapidus A."/>
            <person name="Cheng J.-F."/>
            <person name="Goodwin L."/>
            <person name="Pitluck S."/>
            <person name="Peters L."/>
            <person name="Ovchinnikova G."/>
            <person name="Teshima H."/>
            <person name="Detter J.C."/>
            <person name="Han C."/>
            <person name="Tapia R."/>
            <person name="Land M."/>
            <person name="Hauser L."/>
            <person name="Kyrpides N."/>
            <person name="Ivanova N."/>
            <person name="Pagani I."/>
            <person name="Parshina S."/>
            <person name="Plugge C."/>
            <person name="Muyzer G."/>
            <person name="Kuever J."/>
            <person name="Ivanova A."/>
            <person name="Nazina T."/>
            <person name="Klenk H.-P."/>
            <person name="Brambilla E."/>
            <person name="Spring S."/>
            <person name="Stams A.F."/>
            <person name="Woyke T."/>
        </authorList>
    </citation>
    <scope>NUCLEOTIDE SEQUENCE [LARGE SCALE GENOMIC DNA]</scope>
    <source>
        <strain evidence="1 2">DSM 7213</strain>
    </source>
</reference>
<dbReference type="HOGENOM" id="CLU_1608186_0_0_9"/>
<proteinExistence type="predicted"/>
<dbReference type="KEGG" id="dgi:Desgi_2639"/>
<dbReference type="Pfam" id="PF07963">
    <property type="entry name" value="N_methyl"/>
    <property type="match status" value="1"/>
</dbReference>
<evidence type="ECO:0000313" key="2">
    <source>
        <dbReference type="Proteomes" id="UP000013520"/>
    </source>
</evidence>
<dbReference type="AlphaFoldDB" id="R4KND9"/>
<dbReference type="Proteomes" id="UP000013520">
    <property type="component" value="Chromosome"/>
</dbReference>
<dbReference type="EMBL" id="CP003273">
    <property type="protein sequence ID" value="AGL02045.1"/>
    <property type="molecule type" value="Genomic_DNA"/>
</dbReference>
<evidence type="ECO:0000313" key="1">
    <source>
        <dbReference type="EMBL" id="AGL02045.1"/>
    </source>
</evidence>
<organism evidence="1 2">
    <name type="scientific">Desulfoscipio gibsoniae DSM 7213</name>
    <dbReference type="NCBI Taxonomy" id="767817"/>
    <lineage>
        <taxon>Bacteria</taxon>
        <taxon>Bacillati</taxon>
        <taxon>Bacillota</taxon>
        <taxon>Clostridia</taxon>
        <taxon>Eubacteriales</taxon>
        <taxon>Desulfallaceae</taxon>
        <taxon>Desulfoscipio</taxon>
    </lineage>
</organism>
<gene>
    <name evidence="1" type="ORF">Desgi_2639</name>
</gene>
<dbReference type="STRING" id="767817.Desgi_2639"/>